<comment type="caution">
    <text evidence="1">The sequence shown here is derived from an EMBL/GenBank/DDBJ whole genome shotgun (WGS) entry which is preliminary data.</text>
</comment>
<sequence length="121" mass="13782">MSSVYREYLIWFAVCYFSTCRTVWQAQSGTRAVFQLRRPADLGHRCLCSRTLPAGDSIGEQMFYLVHFPYCAVPARCTVLKNMLISVRMDADETLLQLAFMLNINSSASIYLSQPATVQRI</sequence>
<accession>A0ABV0WDR9</accession>
<reference evidence="1 2" key="1">
    <citation type="submission" date="2021-06" db="EMBL/GenBank/DDBJ databases">
        <authorList>
            <person name="Palmer J.M."/>
        </authorList>
    </citation>
    <scope>NUCLEOTIDE SEQUENCE [LARGE SCALE GENOMIC DNA]</scope>
    <source>
        <strain evidence="1 2">XR_2019</strain>
        <tissue evidence="1">Muscle</tissue>
    </source>
</reference>
<keyword evidence="2" id="KW-1185">Reference proteome</keyword>
<name>A0ABV0WDR9_9TELE</name>
<evidence type="ECO:0008006" key="3">
    <source>
        <dbReference type="Google" id="ProtNLM"/>
    </source>
</evidence>
<organism evidence="1 2">
    <name type="scientific">Xenotaenia resolanae</name>
    <dbReference type="NCBI Taxonomy" id="208358"/>
    <lineage>
        <taxon>Eukaryota</taxon>
        <taxon>Metazoa</taxon>
        <taxon>Chordata</taxon>
        <taxon>Craniata</taxon>
        <taxon>Vertebrata</taxon>
        <taxon>Euteleostomi</taxon>
        <taxon>Actinopterygii</taxon>
        <taxon>Neopterygii</taxon>
        <taxon>Teleostei</taxon>
        <taxon>Neoteleostei</taxon>
        <taxon>Acanthomorphata</taxon>
        <taxon>Ovalentaria</taxon>
        <taxon>Atherinomorphae</taxon>
        <taxon>Cyprinodontiformes</taxon>
        <taxon>Goodeidae</taxon>
        <taxon>Xenotaenia</taxon>
    </lineage>
</organism>
<dbReference type="Proteomes" id="UP001444071">
    <property type="component" value="Unassembled WGS sequence"/>
</dbReference>
<evidence type="ECO:0000313" key="2">
    <source>
        <dbReference type="Proteomes" id="UP001444071"/>
    </source>
</evidence>
<gene>
    <name evidence="1" type="ORF">XENORESO_009626</name>
</gene>
<proteinExistence type="predicted"/>
<protein>
    <recommendedName>
        <fullName evidence="3">Secreted protein</fullName>
    </recommendedName>
</protein>
<dbReference type="EMBL" id="JAHRIM010043033">
    <property type="protein sequence ID" value="MEQ2267723.1"/>
    <property type="molecule type" value="Genomic_DNA"/>
</dbReference>
<evidence type="ECO:0000313" key="1">
    <source>
        <dbReference type="EMBL" id="MEQ2267723.1"/>
    </source>
</evidence>